<evidence type="ECO:0000256" key="4">
    <source>
        <dbReference type="ARBA" id="ARBA00022801"/>
    </source>
</evidence>
<keyword evidence="4" id="KW-0378">Hydrolase</keyword>
<protein>
    <recommendedName>
        <fullName evidence="3">beta-glucosidase</fullName>
        <ecNumber evidence="3">3.2.1.21</ecNumber>
    </recommendedName>
</protein>
<dbReference type="Proteomes" id="UP001610563">
    <property type="component" value="Unassembled WGS sequence"/>
</dbReference>
<keyword evidence="9" id="KW-1185">Reference proteome</keyword>
<dbReference type="InterPro" id="IPR050288">
    <property type="entry name" value="Cellulose_deg_GH3"/>
</dbReference>
<name>A0ABR4GHS9_9EURO</name>
<evidence type="ECO:0000313" key="8">
    <source>
        <dbReference type="EMBL" id="KAL2798481.1"/>
    </source>
</evidence>
<dbReference type="PANTHER" id="PTHR42715:SF10">
    <property type="entry name" value="BETA-GLUCOSIDASE"/>
    <property type="match status" value="1"/>
</dbReference>
<comment type="caution">
    <text evidence="8">The sequence shown here is derived from an EMBL/GenBank/DDBJ whole genome shotgun (WGS) entry which is preliminary data.</text>
</comment>
<keyword evidence="5" id="KW-0119">Carbohydrate metabolism</keyword>
<gene>
    <name evidence="8" type="ORF">BJX66DRAFT_334182</name>
</gene>
<dbReference type="PANTHER" id="PTHR42715">
    <property type="entry name" value="BETA-GLUCOSIDASE"/>
    <property type="match status" value="1"/>
</dbReference>
<evidence type="ECO:0000256" key="1">
    <source>
        <dbReference type="ARBA" id="ARBA00000448"/>
    </source>
</evidence>
<accession>A0ABR4GHS9</accession>
<dbReference type="Gene3D" id="3.20.20.300">
    <property type="entry name" value="Glycoside hydrolase, family 3, N-terminal domain"/>
    <property type="match status" value="1"/>
</dbReference>
<evidence type="ECO:0000256" key="5">
    <source>
        <dbReference type="ARBA" id="ARBA00023277"/>
    </source>
</evidence>
<dbReference type="Gene3D" id="3.40.50.1700">
    <property type="entry name" value="Glycoside hydrolase family 3 C-terminal domain"/>
    <property type="match status" value="1"/>
</dbReference>
<reference evidence="8 9" key="1">
    <citation type="submission" date="2024-07" db="EMBL/GenBank/DDBJ databases">
        <title>Section-level genome sequencing and comparative genomics of Aspergillus sections Usti and Cavernicolus.</title>
        <authorList>
            <consortium name="Lawrence Berkeley National Laboratory"/>
            <person name="Nybo J.L."/>
            <person name="Vesth T.C."/>
            <person name="Theobald S."/>
            <person name="Frisvad J.C."/>
            <person name="Larsen T.O."/>
            <person name="Kjaerboelling I."/>
            <person name="Rothschild-Mancinelli K."/>
            <person name="Lyhne E.K."/>
            <person name="Kogle M.E."/>
            <person name="Barry K."/>
            <person name="Clum A."/>
            <person name="Na H."/>
            <person name="Ledsgaard L."/>
            <person name="Lin J."/>
            <person name="Lipzen A."/>
            <person name="Kuo A."/>
            <person name="Riley R."/>
            <person name="Mondo S."/>
            <person name="Labutti K."/>
            <person name="Haridas S."/>
            <person name="Pangalinan J."/>
            <person name="Salamov A.A."/>
            <person name="Simmons B.A."/>
            <person name="Magnuson J.K."/>
            <person name="Chen J."/>
            <person name="Drula E."/>
            <person name="Henrissat B."/>
            <person name="Wiebenga A."/>
            <person name="Lubbers R.J."/>
            <person name="Gomes A.C."/>
            <person name="Makela M.R."/>
            <person name="Stajich J."/>
            <person name="Grigoriev I.V."/>
            <person name="Mortensen U.H."/>
            <person name="De Vries R.P."/>
            <person name="Baker S.E."/>
            <person name="Andersen M.R."/>
        </authorList>
    </citation>
    <scope>NUCLEOTIDE SEQUENCE [LARGE SCALE GENOMIC DNA]</scope>
    <source>
        <strain evidence="8 9">CBS 209.92</strain>
    </source>
</reference>
<evidence type="ECO:0000256" key="6">
    <source>
        <dbReference type="ARBA" id="ARBA00023295"/>
    </source>
</evidence>
<proteinExistence type="inferred from homology"/>
<sequence>MDLTPYQYDLVDAVLAANPNTVVVNYSGSPVSMSALGNKNPSECLQFTWPWRLKDSPTFENWPTNDNDEICYKEGLFVGYRYYDQPGSPT</sequence>
<dbReference type="EC" id="3.2.1.21" evidence="3"/>
<evidence type="ECO:0000256" key="3">
    <source>
        <dbReference type="ARBA" id="ARBA00012744"/>
    </source>
</evidence>
<dbReference type="EMBL" id="JBFTWV010000013">
    <property type="protein sequence ID" value="KAL2798481.1"/>
    <property type="molecule type" value="Genomic_DNA"/>
</dbReference>
<keyword evidence="6" id="KW-0326">Glycosidase</keyword>
<comment type="similarity">
    <text evidence="2">Belongs to the glycosyl hydrolase 3 family.</text>
</comment>
<comment type="catalytic activity">
    <reaction evidence="1">
        <text>Hydrolysis of terminal, non-reducing beta-D-glucosyl residues with release of beta-D-glucose.</text>
        <dbReference type="EC" id="3.2.1.21"/>
    </reaction>
</comment>
<evidence type="ECO:0000313" key="9">
    <source>
        <dbReference type="Proteomes" id="UP001610563"/>
    </source>
</evidence>
<dbReference type="InterPro" id="IPR036881">
    <property type="entry name" value="Glyco_hydro_3_C_sf"/>
</dbReference>
<organism evidence="8 9">
    <name type="scientific">Aspergillus keveii</name>
    <dbReference type="NCBI Taxonomy" id="714993"/>
    <lineage>
        <taxon>Eukaryota</taxon>
        <taxon>Fungi</taxon>
        <taxon>Dikarya</taxon>
        <taxon>Ascomycota</taxon>
        <taxon>Pezizomycotina</taxon>
        <taxon>Eurotiomycetes</taxon>
        <taxon>Eurotiomycetidae</taxon>
        <taxon>Eurotiales</taxon>
        <taxon>Aspergillaceae</taxon>
        <taxon>Aspergillus</taxon>
        <taxon>Aspergillus subgen. Nidulantes</taxon>
    </lineage>
</organism>
<evidence type="ECO:0000256" key="2">
    <source>
        <dbReference type="ARBA" id="ARBA00005336"/>
    </source>
</evidence>
<dbReference type="InterPro" id="IPR036962">
    <property type="entry name" value="Glyco_hydro_3_N_sf"/>
</dbReference>
<dbReference type="SUPFAM" id="SSF52279">
    <property type="entry name" value="Beta-D-glucan exohydrolase, C-terminal domain"/>
    <property type="match status" value="1"/>
</dbReference>
<evidence type="ECO:0000256" key="7">
    <source>
        <dbReference type="ARBA" id="ARBA00023326"/>
    </source>
</evidence>
<keyword evidence="7" id="KW-0624">Polysaccharide degradation</keyword>